<protein>
    <submittedName>
        <fullName evidence="3">Heparinase</fullName>
    </submittedName>
</protein>
<dbReference type="GO" id="GO:0016829">
    <property type="term" value="F:lyase activity"/>
    <property type="evidence" value="ECO:0007669"/>
    <property type="project" value="InterPro"/>
</dbReference>
<dbReference type="Gene3D" id="1.50.10.100">
    <property type="entry name" value="Chondroitin AC/alginate lyase"/>
    <property type="match status" value="1"/>
</dbReference>
<dbReference type="InterPro" id="IPR008929">
    <property type="entry name" value="Chondroitin_lyas"/>
</dbReference>
<feature type="domain" description="Heparinase II/III-like C-terminal" evidence="2">
    <location>
        <begin position="384"/>
        <end position="560"/>
    </location>
</feature>
<gene>
    <name evidence="3" type="ORF">GS398_20475</name>
</gene>
<proteinExistence type="predicted"/>
<dbReference type="PANTHER" id="PTHR38045:SF1">
    <property type="entry name" value="HEPARINASE II_III-LIKE PROTEIN"/>
    <property type="match status" value="1"/>
</dbReference>
<evidence type="ECO:0000313" key="4">
    <source>
        <dbReference type="Proteomes" id="UP000451233"/>
    </source>
</evidence>
<accession>A0A7K1Y3R2</accession>
<dbReference type="Gene3D" id="2.70.98.70">
    <property type="match status" value="1"/>
</dbReference>
<comment type="subcellular location">
    <subcellularLocation>
        <location evidence="1">Cell envelope</location>
    </subcellularLocation>
</comment>
<organism evidence="3 4">
    <name type="scientific">Hufsiella ginkgonis</name>
    <dbReference type="NCBI Taxonomy" id="2695274"/>
    <lineage>
        <taxon>Bacteria</taxon>
        <taxon>Pseudomonadati</taxon>
        <taxon>Bacteroidota</taxon>
        <taxon>Sphingobacteriia</taxon>
        <taxon>Sphingobacteriales</taxon>
        <taxon>Sphingobacteriaceae</taxon>
        <taxon>Hufsiella</taxon>
    </lineage>
</organism>
<evidence type="ECO:0000313" key="3">
    <source>
        <dbReference type="EMBL" id="MXV17689.1"/>
    </source>
</evidence>
<dbReference type="PANTHER" id="PTHR38045">
    <property type="entry name" value="CHROMOSOME 1, WHOLE GENOME SHOTGUN SEQUENCE"/>
    <property type="match status" value="1"/>
</dbReference>
<reference evidence="3 4" key="1">
    <citation type="submission" date="2019-11" db="EMBL/GenBank/DDBJ databases">
        <title>Pedobacter sp. HMF7056 Genome sequencing and assembly.</title>
        <authorList>
            <person name="Kang H."/>
            <person name="Kim H."/>
            <person name="Joh K."/>
        </authorList>
    </citation>
    <scope>NUCLEOTIDE SEQUENCE [LARGE SCALE GENOMIC DNA]</scope>
    <source>
        <strain evidence="3 4">HMF7056</strain>
    </source>
</reference>
<dbReference type="GO" id="GO:0030313">
    <property type="term" value="C:cell envelope"/>
    <property type="evidence" value="ECO:0007669"/>
    <property type="project" value="UniProtKB-SubCell"/>
</dbReference>
<dbReference type="SUPFAM" id="SSF48230">
    <property type="entry name" value="Chondroitin AC/alginate lyase"/>
    <property type="match status" value="1"/>
</dbReference>
<dbReference type="RefSeq" id="WP_160908676.1">
    <property type="nucleotide sequence ID" value="NZ_WVHS01000005.1"/>
</dbReference>
<sequence length="624" mass="69702">MKKLSHVLVIIGLIFACKGLMAQNRPETVGQPVTPHPRLLLGAGEEESIRKTIGSDPAWNKLHQSIIRDCDAMLAMPPVEHVKIGRRLLDKSRECLRRVFYLSYAYRMTNDAKYLQRAEREMLAVAAFSDWNPTHFLDVAEMTMAMSIGYDWLYRDLRENSRTLIREAIIGKGIERSKEPQYNYWLKVNNNWNQVCNAGMAFGAIATYEDNPVLSQEIISRAITSVEIPMNEYEPDGAYNEGYGYWAYGTSFNVMLISALQTAYRNTFGLSEKKGFLKTAVYLQHMTGVTGKPFNYFDSGNGAGLNPAMFWFSEKLADPSLLWVEKSYFNQQKISGDRLLPATLIWGKNLSFNKITQPKETTYLGISANPVMMMRTSWSDPKGLYLAVKGGSPSLNHGHMDAGSFVFDAGGVRWASDLGMQSYESLESKGFSSLFDMKQSSQRWTVFRLNNFAHNTLTIDGQLQQVAGKAPVISHSEKPSFMNAVIDLTSIYQGVTKLHRGVAIADEKYAVVRDEITTGEKEVILRWSMVTTAKVIIAGNNKATLRQGDDVLELTVQGSGDIRFKSWSAEPATSYDAPNPGVILVGFEVRIPAATAEAINVLLVPKGAVKKPVRKVQSLTEWGR</sequence>
<dbReference type="Proteomes" id="UP000451233">
    <property type="component" value="Unassembled WGS sequence"/>
</dbReference>
<dbReference type="InterPro" id="IPR012480">
    <property type="entry name" value="Hepar_II_III_C"/>
</dbReference>
<keyword evidence="4" id="KW-1185">Reference proteome</keyword>
<dbReference type="PROSITE" id="PS51257">
    <property type="entry name" value="PROKAR_LIPOPROTEIN"/>
    <property type="match status" value="1"/>
</dbReference>
<evidence type="ECO:0000256" key="1">
    <source>
        <dbReference type="ARBA" id="ARBA00004196"/>
    </source>
</evidence>
<evidence type="ECO:0000259" key="2">
    <source>
        <dbReference type="Pfam" id="PF07940"/>
    </source>
</evidence>
<dbReference type="Pfam" id="PF07940">
    <property type="entry name" value="Hepar_II_III_C"/>
    <property type="match status" value="1"/>
</dbReference>
<dbReference type="EMBL" id="WVHS01000005">
    <property type="protein sequence ID" value="MXV17689.1"/>
    <property type="molecule type" value="Genomic_DNA"/>
</dbReference>
<comment type="caution">
    <text evidence="3">The sequence shown here is derived from an EMBL/GenBank/DDBJ whole genome shotgun (WGS) entry which is preliminary data.</text>
</comment>
<name>A0A7K1Y3R2_9SPHI</name>
<dbReference type="AlphaFoldDB" id="A0A7K1Y3R2"/>